<dbReference type="AlphaFoldDB" id="A0A1J1H0A5"/>
<dbReference type="Proteomes" id="UP000220797">
    <property type="component" value="Unassembled WGS sequence"/>
</dbReference>
<evidence type="ECO:0000313" key="1">
    <source>
        <dbReference type="EMBL" id="CRG97995.1"/>
    </source>
</evidence>
<dbReference type="RefSeq" id="XP_028530792.1">
    <property type="nucleotide sequence ID" value="XM_028674440.1"/>
</dbReference>
<name>A0A1J1H0A5_PLAGA</name>
<sequence length="77" mass="9513">MEDIKKNKDRIENLMLKNQQIIWKKHRKDMRNKWIENSNGEEWFKKLIIENKNIEEGYKDIIDIKNIEKKKRSEING</sequence>
<dbReference type="EMBL" id="CVMV01000132">
    <property type="protein sequence ID" value="CRG97995.1"/>
    <property type="molecule type" value="Genomic_DNA"/>
</dbReference>
<comment type="caution">
    <text evidence="1">The sequence shown here is derived from an EMBL/GenBank/DDBJ whole genome shotgun (WGS) entry which is preliminary data.</text>
</comment>
<keyword evidence="2" id="KW-1185">Reference proteome</keyword>
<dbReference type="GeneID" id="39728949"/>
<accession>A0A1J1H0A5</accession>
<organism evidence="1 2">
    <name type="scientific">Plasmodium gallinaceum</name>
    <dbReference type="NCBI Taxonomy" id="5849"/>
    <lineage>
        <taxon>Eukaryota</taxon>
        <taxon>Sar</taxon>
        <taxon>Alveolata</taxon>
        <taxon>Apicomplexa</taxon>
        <taxon>Aconoidasida</taxon>
        <taxon>Haemosporida</taxon>
        <taxon>Plasmodiidae</taxon>
        <taxon>Plasmodium</taxon>
        <taxon>Plasmodium (Haemamoeba)</taxon>
    </lineage>
</organism>
<protein>
    <submittedName>
        <fullName evidence="1">Surface-associated interspersed protein (SURFIN)</fullName>
    </submittedName>
</protein>
<reference evidence="1" key="1">
    <citation type="submission" date="2015-04" db="EMBL/GenBank/DDBJ databases">
        <authorList>
            <consortium name="Pathogen Informatics"/>
        </authorList>
    </citation>
    <scope>NUCLEOTIDE SEQUENCE [LARGE SCALE GENOMIC DNA]</scope>
    <source>
        <strain evidence="1">8A</strain>
    </source>
</reference>
<dbReference type="OrthoDB" id="27073at2759"/>
<dbReference type="VEuPathDB" id="PlasmoDB:PGAL8A_00042400"/>
<evidence type="ECO:0000313" key="2">
    <source>
        <dbReference type="Proteomes" id="UP000220797"/>
    </source>
</evidence>
<gene>
    <name evidence="1" type="ORF">PGAL8A_00042400</name>
</gene>
<proteinExistence type="predicted"/>